<accession>A0ACC3A6V0</accession>
<comment type="caution">
    <text evidence="1">The sequence shown here is derived from an EMBL/GenBank/DDBJ whole genome shotgun (WGS) entry which is preliminary data.</text>
</comment>
<protein>
    <submittedName>
        <fullName evidence="1">Uncharacterized protein</fullName>
    </submittedName>
</protein>
<evidence type="ECO:0000313" key="2">
    <source>
        <dbReference type="Proteomes" id="UP001172386"/>
    </source>
</evidence>
<organism evidence="1 2">
    <name type="scientific">Neophaeococcomyces mojaviensis</name>
    <dbReference type="NCBI Taxonomy" id="3383035"/>
    <lineage>
        <taxon>Eukaryota</taxon>
        <taxon>Fungi</taxon>
        <taxon>Dikarya</taxon>
        <taxon>Ascomycota</taxon>
        <taxon>Pezizomycotina</taxon>
        <taxon>Eurotiomycetes</taxon>
        <taxon>Chaetothyriomycetidae</taxon>
        <taxon>Chaetothyriales</taxon>
        <taxon>Chaetothyriales incertae sedis</taxon>
        <taxon>Neophaeococcomyces</taxon>
    </lineage>
</organism>
<sequence>MSDPNTSPPETTVPVKVPEPADHAPPSLAEPASGPAAEMSGALPERTAPAPDTKPAEATTTNGDAAASESAADKPATTEPEKPSEPAPTSGEDTEMKDTTEADADAASAPAPTAETNGTPASKQKRKSSTGIPEHRSKNLKKKQSKQKLTNLDAKPGDYYLARLRSFPPWPSVICDEDMLPEVLLKTRPVTAIQPDGTYKEPYADGGKKVSERTYAVMFLQTNEFGWIPNTDLSPLEPEQCKDVSEKGKTKSLIEAYKIAAEGHDLQHFKDMLMQHEAAIQEDEDRKAQRESEKAAKADKKKRKSEVKADDDVDMEDVDDSAPKKSSKKRKKDAESDDEEPEKPAKTPKTTKLKLTTGKTPTTDKKNTEKKASKPKSDKKKKAAESEEEAEPEKEEEPSLDPVEARKAREKEVLFLRHKLQKGFLSRDLPPQEDEMPQMNTYIKKLEAYEDKLEVSIIRNTKINKVLKALVKLNTIPKDEEYHFRERAVKLLGVWNPLLGAEPADDKPTKDDKASPTTTNGVHKEGEKEVEKETEEKVEKEVEEPKENTMATEKAVEKVSAEVTADADQKTEAIDAIQKDNKPAEETEAEAPAAPATEEKAPESAAGAAEATEVVKASE</sequence>
<name>A0ACC3A6V0_9EURO</name>
<dbReference type="Proteomes" id="UP001172386">
    <property type="component" value="Unassembled WGS sequence"/>
</dbReference>
<keyword evidence="2" id="KW-1185">Reference proteome</keyword>
<proteinExistence type="predicted"/>
<gene>
    <name evidence="1" type="ORF">H2198_005012</name>
</gene>
<reference evidence="1" key="1">
    <citation type="submission" date="2022-10" db="EMBL/GenBank/DDBJ databases">
        <title>Culturing micro-colonial fungi from biological soil crusts in the Mojave desert and describing Neophaeococcomyces mojavensis, and introducing the new genera and species Taxawa tesnikishii.</title>
        <authorList>
            <person name="Kurbessoian T."/>
            <person name="Stajich J.E."/>
        </authorList>
    </citation>
    <scope>NUCLEOTIDE SEQUENCE</scope>
    <source>
        <strain evidence="1">JES_112</strain>
    </source>
</reference>
<evidence type="ECO:0000313" key="1">
    <source>
        <dbReference type="EMBL" id="KAJ9656329.1"/>
    </source>
</evidence>
<dbReference type="EMBL" id="JAPDRQ010000079">
    <property type="protein sequence ID" value="KAJ9656329.1"/>
    <property type="molecule type" value="Genomic_DNA"/>
</dbReference>